<dbReference type="InterPro" id="IPR036812">
    <property type="entry name" value="NAD(P)_OxRdtase_dom_sf"/>
</dbReference>
<evidence type="ECO:0000313" key="4">
    <source>
        <dbReference type="Proteomes" id="UP000194151"/>
    </source>
</evidence>
<dbReference type="PANTHER" id="PTHR43625">
    <property type="entry name" value="AFLATOXIN B1 ALDEHYDE REDUCTASE"/>
    <property type="match status" value="1"/>
</dbReference>
<dbReference type="Pfam" id="PF00248">
    <property type="entry name" value="Aldo_ket_red"/>
    <property type="match status" value="1"/>
</dbReference>
<dbReference type="RefSeq" id="WP_086064430.1">
    <property type="nucleotide sequence ID" value="NZ_CP021108.1"/>
</dbReference>
<keyword evidence="1" id="KW-0560">Oxidoreductase</keyword>
<dbReference type="SUPFAM" id="SSF51430">
    <property type="entry name" value="NAD(P)-linked oxidoreductase"/>
    <property type="match status" value="1"/>
</dbReference>
<gene>
    <name evidence="3" type="ORF">CAL12_10540</name>
</gene>
<dbReference type="OrthoDB" id="5488419at2"/>
<protein>
    <submittedName>
        <fullName evidence="3">Aldo/keto reductase</fullName>
    </submittedName>
</protein>
<dbReference type="STRING" id="1416806.CAL12_10540"/>
<reference evidence="3 4" key="1">
    <citation type="submission" date="2017-05" db="EMBL/GenBank/DDBJ databases">
        <title>Complete and WGS of Bordetella genogroups.</title>
        <authorList>
            <person name="Spilker T."/>
            <person name="LiPuma J."/>
        </authorList>
    </citation>
    <scope>NUCLEOTIDE SEQUENCE [LARGE SCALE GENOMIC DNA]</scope>
    <source>
        <strain evidence="3 4">AU19157</strain>
    </source>
</reference>
<dbReference type="Gene3D" id="3.20.20.100">
    <property type="entry name" value="NADP-dependent oxidoreductase domain"/>
    <property type="match status" value="1"/>
</dbReference>
<evidence type="ECO:0000313" key="3">
    <source>
        <dbReference type="EMBL" id="ARP81234.1"/>
    </source>
</evidence>
<dbReference type="EMBL" id="CP021108">
    <property type="protein sequence ID" value="ARP81234.1"/>
    <property type="molecule type" value="Genomic_DNA"/>
</dbReference>
<accession>A0A1W6YJR7</accession>
<dbReference type="AlphaFoldDB" id="A0A1W6YJR7"/>
<evidence type="ECO:0000256" key="1">
    <source>
        <dbReference type="ARBA" id="ARBA00023002"/>
    </source>
</evidence>
<feature type="domain" description="NADP-dependent oxidoreductase" evidence="2">
    <location>
        <begin position="15"/>
        <end position="304"/>
    </location>
</feature>
<dbReference type="GO" id="GO:0005737">
    <property type="term" value="C:cytoplasm"/>
    <property type="evidence" value="ECO:0007669"/>
    <property type="project" value="TreeGrafter"/>
</dbReference>
<dbReference type="GO" id="GO:0016491">
    <property type="term" value="F:oxidoreductase activity"/>
    <property type="evidence" value="ECO:0007669"/>
    <property type="project" value="UniProtKB-KW"/>
</dbReference>
<sequence>MKPSNTLADTAPSFVLGTMAMTGYYGPSSDALSLETLDYYLSHGGRWIDTADLYANGANEVLVGKAIAGRRRDVVLCTKFGYLFGERADQRGLDARPERVEAACDASLQRLGTDVIDLFYLHRVDPNVPIEDTYGAMARLVEKGKVRALGLCEVGPKTYARAAAIHPVAVVQSEYSLWSREPETDIIPVLREHGSWFFGYASLGRGILSGALKSPDDLPPGDQRRDMPRFQGENFYKNLELVELLKDLAAQAKVNAAQLALAWCRRRGEVSPIVGVTEPQHVRDAQLAASLELPAVFWEKLDEVFAPDAIAGQRYPESAMKRLESGR</sequence>
<dbReference type="PANTHER" id="PTHR43625:SF40">
    <property type="entry name" value="ALDO-KETO REDUCTASE YAKC [NADP(+)]"/>
    <property type="match status" value="1"/>
</dbReference>
<keyword evidence="4" id="KW-1185">Reference proteome</keyword>
<evidence type="ECO:0000259" key="2">
    <source>
        <dbReference type="Pfam" id="PF00248"/>
    </source>
</evidence>
<dbReference type="Proteomes" id="UP000194151">
    <property type="component" value="Chromosome"/>
</dbReference>
<name>A0A1W6YJR7_9BORD</name>
<proteinExistence type="predicted"/>
<dbReference type="KEGG" id="bgv:CAL12_10540"/>
<dbReference type="InterPro" id="IPR050791">
    <property type="entry name" value="Aldo-Keto_reductase"/>
</dbReference>
<organism evidence="3 4">
    <name type="scientific">Bordetella genomosp. 8</name>
    <dbReference type="NCBI Taxonomy" id="1416806"/>
    <lineage>
        <taxon>Bacteria</taxon>
        <taxon>Pseudomonadati</taxon>
        <taxon>Pseudomonadota</taxon>
        <taxon>Betaproteobacteria</taxon>
        <taxon>Burkholderiales</taxon>
        <taxon>Alcaligenaceae</taxon>
        <taxon>Bordetella</taxon>
    </lineage>
</organism>
<dbReference type="InterPro" id="IPR023210">
    <property type="entry name" value="NADP_OxRdtase_dom"/>
</dbReference>